<comment type="catalytic activity">
    <reaction evidence="1">
        <text>a myo-inositol phosphate + H2O = myo-inositol + phosphate</text>
        <dbReference type="Rhea" id="RHEA:24056"/>
        <dbReference type="ChEBI" id="CHEBI:15377"/>
        <dbReference type="ChEBI" id="CHEBI:17268"/>
        <dbReference type="ChEBI" id="CHEBI:43474"/>
        <dbReference type="ChEBI" id="CHEBI:84139"/>
        <dbReference type="EC" id="3.1.3.25"/>
    </reaction>
</comment>
<dbReference type="InterPro" id="IPR000760">
    <property type="entry name" value="Inositol_monophosphatase-like"/>
</dbReference>
<accession>A0A2P2BYG9</accession>
<sequence>MNAGELRDLALEAARAAAELARGRRAAGVEVADTKTSATDVVTEADRASELLIREVILSRRPDDGFLGEEGDDVIGTSGVRWIADPIDGTVNFLYGMPHYAVSIAAEVDGEVVAGVVLNAHTGTEYVAVLGEGATRDGVPLRVRDEAPLNHRLLGTGFSYIIEARVLQAEALVRLLPKIRDVRRFGSSALDVCMVAEGRADGYYEEGVHPWDYSASVLIAAEAGARHRLTEGRWGGQALVCAPAHGFDELVSVLDDVGMFGE</sequence>
<dbReference type="GO" id="GO:0006020">
    <property type="term" value="P:inositol metabolic process"/>
    <property type="evidence" value="ECO:0007669"/>
    <property type="project" value="TreeGrafter"/>
</dbReference>
<reference evidence="4" key="1">
    <citation type="submission" date="2015-08" db="EMBL/GenBank/DDBJ databases">
        <authorList>
            <person name="Babu N.S."/>
            <person name="Beckwith C.J."/>
            <person name="Beseler K.G."/>
            <person name="Brison A."/>
            <person name="Carone J.V."/>
            <person name="Caskin T.P."/>
            <person name="Diamond M."/>
            <person name="Durham M.E."/>
            <person name="Foxe J.M."/>
            <person name="Go M."/>
            <person name="Henderson B.A."/>
            <person name="Jones I.B."/>
            <person name="McGettigan J.A."/>
            <person name="Micheletti S.J."/>
            <person name="Nasrallah M.E."/>
            <person name="Ortiz D."/>
            <person name="Piller C.R."/>
            <person name="Privatt S.R."/>
            <person name="Schneider S.L."/>
            <person name="Sharp S."/>
            <person name="Smith T.C."/>
            <person name="Stanton J.D."/>
            <person name="Ullery H.E."/>
            <person name="Wilson R.J."/>
            <person name="Serrano M.G."/>
            <person name="Buck G."/>
            <person name="Lee V."/>
            <person name="Wang Y."/>
            <person name="Carvalho R."/>
            <person name="Voegtly L."/>
            <person name="Shi R."/>
            <person name="Duckworth R."/>
            <person name="Johnson A."/>
            <person name="Loviza R."/>
            <person name="Walstead R."/>
            <person name="Shah Z."/>
            <person name="Kiflezghi M."/>
            <person name="Wade K."/>
            <person name="Ball S.L."/>
            <person name="Bradley K.W."/>
            <person name="Asai D.J."/>
            <person name="Bowman C.A."/>
            <person name="Russell D.A."/>
            <person name="Pope W.H."/>
            <person name="Jacobs-Sera D."/>
            <person name="Hendrix R.W."/>
            <person name="Hatfull G.F."/>
        </authorList>
    </citation>
    <scope>NUCLEOTIDE SEQUENCE</scope>
</reference>
<proteinExistence type="predicted"/>
<dbReference type="GO" id="GO:0007165">
    <property type="term" value="P:signal transduction"/>
    <property type="evidence" value="ECO:0007669"/>
    <property type="project" value="TreeGrafter"/>
</dbReference>
<dbReference type="InterPro" id="IPR033942">
    <property type="entry name" value="IMPase"/>
</dbReference>
<gene>
    <name evidence="4" type="primary">suhB</name>
    <name evidence="4" type="ORF">NOCA2210123</name>
</gene>
<dbReference type="EMBL" id="CZKA01000014">
    <property type="protein sequence ID" value="CUR54773.1"/>
    <property type="molecule type" value="Genomic_DNA"/>
</dbReference>
<dbReference type="Gene3D" id="3.40.190.80">
    <property type="match status" value="1"/>
</dbReference>
<dbReference type="GO" id="GO:0008934">
    <property type="term" value="F:inositol monophosphate 1-phosphatase activity"/>
    <property type="evidence" value="ECO:0007669"/>
    <property type="project" value="InterPro"/>
</dbReference>
<organism evidence="4">
    <name type="scientific">metagenome</name>
    <dbReference type="NCBI Taxonomy" id="256318"/>
    <lineage>
        <taxon>unclassified sequences</taxon>
        <taxon>metagenomes</taxon>
    </lineage>
</organism>
<protein>
    <recommendedName>
        <fullName evidence="3">inositol-phosphate phosphatase</fullName>
        <ecNumber evidence="3">3.1.3.25</ecNumber>
    </recommendedName>
</protein>
<dbReference type="EC" id="3.1.3.25" evidence="3"/>
<dbReference type="Pfam" id="PF00459">
    <property type="entry name" value="Inositol_P"/>
    <property type="match status" value="1"/>
</dbReference>
<dbReference type="AlphaFoldDB" id="A0A2P2BYG9"/>
<evidence type="ECO:0000313" key="4">
    <source>
        <dbReference type="EMBL" id="CUR54773.1"/>
    </source>
</evidence>
<keyword evidence="4" id="KW-0378">Hydrolase</keyword>
<evidence type="ECO:0000256" key="1">
    <source>
        <dbReference type="ARBA" id="ARBA00001033"/>
    </source>
</evidence>
<dbReference type="PANTHER" id="PTHR20854">
    <property type="entry name" value="INOSITOL MONOPHOSPHATASE"/>
    <property type="match status" value="1"/>
</dbReference>
<dbReference type="SUPFAM" id="SSF56655">
    <property type="entry name" value="Carbohydrate phosphatase"/>
    <property type="match status" value="1"/>
</dbReference>
<dbReference type="CDD" id="cd01639">
    <property type="entry name" value="IMPase"/>
    <property type="match status" value="1"/>
</dbReference>
<dbReference type="Gene3D" id="3.30.540.10">
    <property type="entry name" value="Fructose-1,6-Bisphosphatase, subunit A, domain 1"/>
    <property type="match status" value="1"/>
</dbReference>
<comment type="cofactor">
    <cofactor evidence="2">
        <name>Mg(2+)</name>
        <dbReference type="ChEBI" id="CHEBI:18420"/>
    </cofactor>
</comment>
<dbReference type="PRINTS" id="PR00377">
    <property type="entry name" value="IMPHPHTASES"/>
</dbReference>
<name>A0A2P2BYG9_9ZZZZ</name>
<evidence type="ECO:0000256" key="2">
    <source>
        <dbReference type="ARBA" id="ARBA00001946"/>
    </source>
</evidence>
<dbReference type="PANTHER" id="PTHR20854:SF4">
    <property type="entry name" value="INOSITOL-1-MONOPHOSPHATASE-RELATED"/>
    <property type="match status" value="1"/>
</dbReference>
<evidence type="ECO:0000256" key="3">
    <source>
        <dbReference type="ARBA" id="ARBA00013106"/>
    </source>
</evidence>